<keyword evidence="3" id="KW-0282">Flagellum</keyword>
<accession>A0ABS1ED68</accession>
<evidence type="ECO:0000259" key="2">
    <source>
        <dbReference type="Pfam" id="PF02120"/>
    </source>
</evidence>
<evidence type="ECO:0000313" key="3">
    <source>
        <dbReference type="EMBL" id="MBK1781566.1"/>
    </source>
</evidence>
<reference evidence="3 4" key="1">
    <citation type="submission" date="2020-12" db="EMBL/GenBank/DDBJ databases">
        <authorList>
            <person name="Lu T."/>
            <person name="Wang Q."/>
            <person name="Han X."/>
        </authorList>
    </citation>
    <scope>NUCLEOTIDE SEQUENCE [LARGE SCALE GENOMIC DNA]</scope>
    <source>
        <strain evidence="3 4">WQ 585</strain>
    </source>
</reference>
<keyword evidence="3" id="KW-0966">Cell projection</keyword>
<comment type="caution">
    <text evidence="3">The sequence shown here is derived from an EMBL/GenBank/DDBJ whole genome shotgun (WGS) entry which is preliminary data.</text>
</comment>
<keyword evidence="4" id="KW-1185">Reference proteome</keyword>
<gene>
    <name evidence="3" type="ORF">JHL22_10070</name>
</gene>
<sequence>MSSGSLSTLLVQRLETALGVTLSTQGQLQSARSRQSVLPTGAVARPEALENATKAQQQAGNFQAVAQSVQASLGHRPIQGSPVNSTVSQQALGQAGKHTAQDAVRNPAESTSTRWSSAARSMVALLGQMPEQAAPLGNTNHAPIIPKNPKELLSYLSRPAEPAALSGRSLTGGVASQAAGAPSQATNANIPLKEDALRALGSSLFASIIRETLTREIARPGLSYEATLWRMLRSNGNLKELASHPKAQLLKEQQAQQQAARQLSILSVLTQGKAEATPAPPPLSGALASLVQQQLEMHQQQRIVWQGEAWQGAAMTWEIQKDNPQAFAAQQAGNQAEDEQNDAASEQAPGPEQEAPVTPWSTTLTLNLPMLGKIQVMVQIINKHVQAQYQVIDNPELKDRQSTASLLLQRMPEFTNRLQALGLQTHSFEVFTDPGQWQADQAGQLQADEPGQEEA</sequence>
<name>A0ABS1ED68_9BURK</name>
<evidence type="ECO:0000313" key="4">
    <source>
        <dbReference type="Proteomes" id="UP000635316"/>
    </source>
</evidence>
<evidence type="ECO:0000256" key="1">
    <source>
        <dbReference type="SAM" id="MobiDB-lite"/>
    </source>
</evidence>
<keyword evidence="3" id="KW-0969">Cilium</keyword>
<dbReference type="EMBL" id="JAENGP010000010">
    <property type="protein sequence ID" value="MBK1781566.1"/>
    <property type="molecule type" value="Genomic_DNA"/>
</dbReference>
<organism evidence="3 4">
    <name type="scientific">Advenella mandrilli</name>
    <dbReference type="NCBI Taxonomy" id="2800330"/>
    <lineage>
        <taxon>Bacteria</taxon>
        <taxon>Pseudomonadati</taxon>
        <taxon>Pseudomonadota</taxon>
        <taxon>Betaproteobacteria</taxon>
        <taxon>Burkholderiales</taxon>
        <taxon>Alcaligenaceae</taxon>
    </lineage>
</organism>
<protein>
    <submittedName>
        <fullName evidence="3">Flagellar hook-length control protein FliK</fullName>
    </submittedName>
</protein>
<feature type="compositionally biased region" description="Polar residues" evidence="1">
    <location>
        <begin position="81"/>
        <end position="92"/>
    </location>
</feature>
<feature type="region of interest" description="Disordered" evidence="1">
    <location>
        <begin position="77"/>
        <end position="116"/>
    </location>
</feature>
<feature type="region of interest" description="Disordered" evidence="1">
    <location>
        <begin position="436"/>
        <end position="455"/>
    </location>
</feature>
<feature type="domain" description="Flagellar hook-length control protein-like C-terminal" evidence="2">
    <location>
        <begin position="357"/>
        <end position="437"/>
    </location>
</feature>
<feature type="region of interest" description="Disordered" evidence="1">
    <location>
        <begin position="328"/>
        <end position="358"/>
    </location>
</feature>
<dbReference type="InterPro" id="IPR021136">
    <property type="entry name" value="Flagellar_hook_control-like_C"/>
</dbReference>
<dbReference type="Proteomes" id="UP000635316">
    <property type="component" value="Unassembled WGS sequence"/>
</dbReference>
<dbReference type="Pfam" id="PF02120">
    <property type="entry name" value="Flg_hook"/>
    <property type="match status" value="1"/>
</dbReference>
<dbReference type="RefSeq" id="WP_200236709.1">
    <property type="nucleotide sequence ID" value="NZ_JAENGP010000010.1"/>
</dbReference>
<proteinExistence type="predicted"/>